<comment type="caution">
    <text evidence="8">The sequence shown here is derived from an EMBL/GenBank/DDBJ whole genome shotgun (WGS) entry which is preliminary data.</text>
</comment>
<name>A0A0F4GA99_9PEZI</name>
<feature type="compositionally biased region" description="Polar residues" evidence="7">
    <location>
        <begin position="638"/>
        <end position="654"/>
    </location>
</feature>
<feature type="compositionally biased region" description="Polar residues" evidence="7">
    <location>
        <begin position="588"/>
        <end position="598"/>
    </location>
</feature>
<dbReference type="Proteomes" id="UP000033647">
    <property type="component" value="Unassembled WGS sequence"/>
</dbReference>
<dbReference type="PANTHER" id="PTHR37739">
    <property type="entry name" value="KINESIN-LIKE PROTEIN KIN-12D"/>
    <property type="match status" value="1"/>
</dbReference>
<evidence type="ECO:0000256" key="2">
    <source>
        <dbReference type="ARBA" id="ARBA00022741"/>
    </source>
</evidence>
<sequence>MHHWEQDRNQGKTEGEKIAPGSLKIWDMGGNKKNKKGKLPASDSASEAGSGTPTQPTQPAINPYVGARYTPINPSAGHPSIPAPSARLDGGFNSSRVSPDDSDEYDSDVADRPVTKTDLDGHGDYTEKYRVQMETAACERVDKYREDAHRGIKNPLFLECVREEQVERYFADPDVMLPYYAERKKKEDALLNGSDEETPEQVIARRKETEKQEIQKQKLREEKNKEEEKKRREAPERRGADTMAGVLEDVEDENLGIGYTPTPLSFQEKELPSRFKDVRRPDEESWTREQPIDVPIMDTSRRRKATPRSRRKAGGIVLGTSAQNAPTPILSAFGTKTDFNQTARPSAARVDGEPTRPGGYFDKENVWIEDDTGDLDYVVQPKGQVNREINAREERAPTSDFGLTFVPDRVPNISGPVTDNAGQYQIGQPDNASHGNGPGEDEATVYGEPSRQNDQAGPYWPAASTEYPSHLMPDGGGNQSMAHFGDNTRQAQRFQSGMPPINTSAHGVHGETAAESTVPDFTSGGHGPQSGTGFGEYQAPPPSSSQRKAPQFKFQMPPEQRLAQKFQLDPALADPSSYPGDMFAPPSSVVNRSTQPSTGGPPRPARKKSGDIVKRQGITGSTGEPRNDTGNHTHRDQQYANSFTAGGTRSSLPNTDPAAAPQGDGDGDEPIELDDRTALQTTDEIRKELEGVLPSDSDEDPMERDPMLSPRYQPESPSTYPKPEQMEIDSNKEASRGPKENPQNVSSGSSHFVSPPHYPPSRRELPRGRIPTYHPEYQRNSNDATTSGVGGSNGSATTPRSPDSTDPFRGNCVPPIGDTAMEPYETCGDENHDELVEKLNVALKSEAEAKDKVKDYDRMKRELDESKKGGKIEEMDSEKCKAKCTELEKELAKVRAEFDAFKLQHQDCKPSTRDDQGVVQSTTPSSKTSNPGLVKLPGLQDSMYAKSPPRQPDVPNQDPDVEMGEDGMDNASAPLQAIAARPAEVRPTDVATLTSRLNICEDQSREQGKKLVAAEETVERYKILVNEHKDLVSEHKDLEFRRNQDQAWIQSNKGEVGQCKKTLEKVENDLKKAKEDLEEAKKAALKAEGDLKNARGEHTAAQNVLQAAKEAEGTKLEASKQQVAQLITTNNELYKEASKVQAEHNQCGQKQMVAVAAAEEVAKTELEKSKKKQAELEKGKKAAAERLQKLQTEHAKCKKNQADALAAAAKKWDEEKAALGPRRTTRQPGEKRPEKCTVQRHREYKEMIRMAAEATTSMVDTVTRMQNRWEALP</sequence>
<evidence type="ECO:0000313" key="9">
    <source>
        <dbReference type="Proteomes" id="UP000033647"/>
    </source>
</evidence>
<keyword evidence="5" id="KW-0505">Motor protein</keyword>
<feature type="compositionally biased region" description="Polar residues" evidence="7">
    <location>
        <begin position="918"/>
        <end position="931"/>
    </location>
</feature>
<evidence type="ECO:0000256" key="7">
    <source>
        <dbReference type="SAM" id="MobiDB-lite"/>
    </source>
</evidence>
<feature type="compositionally biased region" description="Polar residues" evidence="7">
    <location>
        <begin position="778"/>
        <end position="787"/>
    </location>
</feature>
<feature type="compositionally biased region" description="Basic and acidic residues" evidence="7">
    <location>
        <begin position="1228"/>
        <end position="1240"/>
    </location>
</feature>
<evidence type="ECO:0000313" key="8">
    <source>
        <dbReference type="EMBL" id="KJX94306.1"/>
    </source>
</evidence>
<dbReference type="AlphaFoldDB" id="A0A0F4GA99"/>
<feature type="compositionally biased region" description="Acidic residues" evidence="7">
    <location>
        <begin position="959"/>
        <end position="968"/>
    </location>
</feature>
<evidence type="ECO:0000256" key="4">
    <source>
        <dbReference type="ARBA" id="ARBA00023054"/>
    </source>
</evidence>
<feature type="compositionally biased region" description="Gly residues" evidence="7">
    <location>
        <begin position="524"/>
        <end position="534"/>
    </location>
</feature>
<feature type="region of interest" description="Disordered" evidence="7">
    <location>
        <begin position="1208"/>
        <end position="1240"/>
    </location>
</feature>
<dbReference type="PANTHER" id="PTHR37739:SF16">
    <property type="entry name" value="KINESIN-LIKE PROTEIN"/>
    <property type="match status" value="1"/>
</dbReference>
<evidence type="ECO:0000256" key="1">
    <source>
        <dbReference type="ARBA" id="ARBA00022701"/>
    </source>
</evidence>
<feature type="coiled-coil region" evidence="6">
    <location>
        <begin position="1166"/>
        <end position="1200"/>
    </location>
</feature>
<feature type="compositionally biased region" description="Basic residues" evidence="7">
    <location>
        <begin position="301"/>
        <end position="313"/>
    </location>
</feature>
<feature type="region of interest" description="Disordered" evidence="7">
    <location>
        <begin position="1"/>
        <end position="123"/>
    </location>
</feature>
<accession>A0A0F4GA99</accession>
<feature type="compositionally biased region" description="Basic and acidic residues" evidence="7">
    <location>
        <begin position="673"/>
        <end position="690"/>
    </location>
</feature>
<evidence type="ECO:0000256" key="6">
    <source>
        <dbReference type="SAM" id="Coils"/>
    </source>
</evidence>
<organism evidence="8 9">
    <name type="scientific">Zymoseptoria brevis</name>
    <dbReference type="NCBI Taxonomy" id="1047168"/>
    <lineage>
        <taxon>Eukaryota</taxon>
        <taxon>Fungi</taxon>
        <taxon>Dikarya</taxon>
        <taxon>Ascomycota</taxon>
        <taxon>Pezizomycotina</taxon>
        <taxon>Dothideomycetes</taxon>
        <taxon>Dothideomycetidae</taxon>
        <taxon>Mycosphaerellales</taxon>
        <taxon>Mycosphaerellaceae</taxon>
        <taxon>Zymoseptoria</taxon>
    </lineage>
</organism>
<dbReference type="GO" id="GO:0005524">
    <property type="term" value="F:ATP binding"/>
    <property type="evidence" value="ECO:0007669"/>
    <property type="project" value="UniProtKB-KW"/>
</dbReference>
<keyword evidence="2" id="KW-0547">Nucleotide-binding</keyword>
<dbReference type="InterPro" id="IPR044986">
    <property type="entry name" value="KIF15/KIN-12"/>
</dbReference>
<feature type="compositionally biased region" description="Basic and acidic residues" evidence="7">
    <location>
        <begin position="902"/>
        <end position="916"/>
    </location>
</feature>
<evidence type="ECO:0000256" key="3">
    <source>
        <dbReference type="ARBA" id="ARBA00022840"/>
    </source>
</evidence>
<feature type="compositionally biased region" description="Basic and acidic residues" evidence="7">
    <location>
        <begin position="203"/>
        <end position="240"/>
    </location>
</feature>
<protein>
    <submittedName>
        <fullName evidence="8">Uncharacterized protein</fullName>
    </submittedName>
</protein>
<feature type="compositionally biased region" description="Basic and acidic residues" evidence="7">
    <location>
        <begin position="625"/>
        <end position="637"/>
    </location>
</feature>
<keyword evidence="9" id="KW-1185">Reference proteome</keyword>
<feature type="compositionally biased region" description="Basic and acidic residues" evidence="7">
    <location>
        <begin position="1"/>
        <end position="17"/>
    </location>
</feature>
<feature type="compositionally biased region" description="Polar residues" evidence="7">
    <location>
        <begin position="487"/>
        <end position="505"/>
    </location>
</feature>
<dbReference type="GO" id="GO:0005874">
    <property type="term" value="C:microtubule"/>
    <property type="evidence" value="ECO:0007669"/>
    <property type="project" value="UniProtKB-KW"/>
</dbReference>
<feature type="compositionally biased region" description="Polar residues" evidence="7">
    <location>
        <begin position="794"/>
        <end position="804"/>
    </location>
</feature>
<feature type="compositionally biased region" description="Polar residues" evidence="7">
    <location>
        <begin position="43"/>
        <end position="60"/>
    </location>
</feature>
<evidence type="ECO:0000256" key="5">
    <source>
        <dbReference type="ARBA" id="ARBA00023175"/>
    </source>
</evidence>
<dbReference type="EMBL" id="LAFY01004161">
    <property type="protein sequence ID" value="KJX94306.1"/>
    <property type="molecule type" value="Genomic_DNA"/>
</dbReference>
<feature type="compositionally biased region" description="Basic and acidic residues" evidence="7">
    <location>
        <begin position="729"/>
        <end position="739"/>
    </location>
</feature>
<feature type="region of interest" description="Disordered" evidence="7">
    <location>
        <begin position="386"/>
        <end position="827"/>
    </location>
</feature>
<proteinExistence type="predicted"/>
<dbReference type="CDD" id="cd06503">
    <property type="entry name" value="ATP-synt_Fo_b"/>
    <property type="match status" value="1"/>
</dbReference>
<feature type="compositionally biased region" description="Polar residues" evidence="7">
    <location>
        <begin position="415"/>
        <end position="434"/>
    </location>
</feature>
<keyword evidence="1" id="KW-0493">Microtubule</keyword>
<feature type="compositionally biased region" description="Basic and acidic residues" evidence="7">
    <location>
        <begin position="109"/>
        <end position="123"/>
    </location>
</feature>
<feature type="region of interest" description="Disordered" evidence="7">
    <location>
        <begin position="187"/>
        <end position="364"/>
    </location>
</feature>
<keyword evidence="4 6" id="KW-0175">Coiled coil</keyword>
<gene>
    <name evidence="8" type="ORF">TI39_contig4202g00020</name>
</gene>
<reference evidence="8 9" key="1">
    <citation type="submission" date="2015-03" db="EMBL/GenBank/DDBJ databases">
        <title>RNA-seq based gene annotation and comparative genomics of four Zymoseptoria species reveal species-specific pathogenicity related genes and transposable element activity.</title>
        <authorList>
            <person name="Grandaubert J."/>
            <person name="Bhattacharyya A."/>
            <person name="Stukenbrock E.H."/>
        </authorList>
    </citation>
    <scope>NUCLEOTIDE SEQUENCE [LARGE SCALE GENOMIC DNA]</scope>
    <source>
        <strain evidence="8 9">Zb18110</strain>
    </source>
</reference>
<keyword evidence="3" id="KW-0067">ATP-binding</keyword>
<feature type="region of interest" description="Disordered" evidence="7">
    <location>
        <begin position="902"/>
        <end position="983"/>
    </location>
</feature>
<feature type="compositionally biased region" description="Basic and acidic residues" evidence="7">
    <location>
        <begin position="267"/>
        <end position="291"/>
    </location>
</feature>
<feature type="coiled-coil region" evidence="6">
    <location>
        <begin position="1056"/>
        <end position="1136"/>
    </location>
</feature>
<feature type="compositionally biased region" description="Polar residues" evidence="7">
    <location>
        <begin position="741"/>
        <end position="752"/>
    </location>
</feature>